<dbReference type="PROSITE" id="PS51833">
    <property type="entry name" value="HDOD"/>
    <property type="match status" value="1"/>
</dbReference>
<dbReference type="Gene3D" id="3.30.70.270">
    <property type="match status" value="1"/>
</dbReference>
<evidence type="ECO:0000256" key="3">
    <source>
        <dbReference type="SAM" id="Coils"/>
    </source>
</evidence>
<organism evidence="6 7">
    <name type="scientific">Geothermobacter ehrlichii</name>
    <dbReference type="NCBI Taxonomy" id="213224"/>
    <lineage>
        <taxon>Bacteria</taxon>
        <taxon>Pseudomonadati</taxon>
        <taxon>Thermodesulfobacteriota</taxon>
        <taxon>Desulfuromonadia</taxon>
        <taxon>Desulfuromonadales</taxon>
        <taxon>Geothermobacteraceae</taxon>
        <taxon>Geothermobacter</taxon>
    </lineage>
</organism>
<dbReference type="FunFam" id="3.30.70.270:FF:000001">
    <property type="entry name" value="Diguanylate cyclase domain protein"/>
    <property type="match status" value="1"/>
</dbReference>
<accession>A0A5D3WJK6</accession>
<dbReference type="NCBIfam" id="TIGR00254">
    <property type="entry name" value="GGDEF"/>
    <property type="match status" value="1"/>
</dbReference>
<dbReference type="Pfam" id="PF00990">
    <property type="entry name" value="GGDEF"/>
    <property type="match status" value="1"/>
</dbReference>
<evidence type="ECO:0000259" key="5">
    <source>
        <dbReference type="PROSITE" id="PS51833"/>
    </source>
</evidence>
<gene>
    <name evidence="6" type="ORF">EDC39_10681</name>
</gene>
<evidence type="ECO:0000313" key="6">
    <source>
        <dbReference type="EMBL" id="TYO98481.1"/>
    </source>
</evidence>
<dbReference type="InterPro" id="IPR013976">
    <property type="entry name" value="HDOD"/>
</dbReference>
<feature type="coiled-coil region" evidence="3">
    <location>
        <begin position="290"/>
        <end position="331"/>
    </location>
</feature>
<proteinExistence type="predicted"/>
<dbReference type="PANTHER" id="PTHR45138:SF9">
    <property type="entry name" value="DIGUANYLATE CYCLASE DGCM-RELATED"/>
    <property type="match status" value="1"/>
</dbReference>
<dbReference type="PANTHER" id="PTHR45138">
    <property type="entry name" value="REGULATORY COMPONENTS OF SENSORY TRANSDUCTION SYSTEM"/>
    <property type="match status" value="1"/>
</dbReference>
<dbReference type="EMBL" id="VNIB01000006">
    <property type="protein sequence ID" value="TYO98481.1"/>
    <property type="molecule type" value="Genomic_DNA"/>
</dbReference>
<comment type="caution">
    <text evidence="6">The sequence shown here is derived from an EMBL/GenBank/DDBJ whole genome shotgun (WGS) entry which is preliminary data.</text>
</comment>
<dbReference type="InterPro" id="IPR029787">
    <property type="entry name" value="Nucleotide_cyclase"/>
</dbReference>
<dbReference type="PROSITE" id="PS50887">
    <property type="entry name" value="GGDEF"/>
    <property type="match status" value="1"/>
</dbReference>
<comment type="catalytic activity">
    <reaction evidence="2">
        <text>2 GTP = 3',3'-c-di-GMP + 2 diphosphate</text>
        <dbReference type="Rhea" id="RHEA:24898"/>
        <dbReference type="ChEBI" id="CHEBI:33019"/>
        <dbReference type="ChEBI" id="CHEBI:37565"/>
        <dbReference type="ChEBI" id="CHEBI:58805"/>
        <dbReference type="EC" id="2.7.7.65"/>
    </reaction>
</comment>
<dbReference type="SUPFAM" id="SSF55073">
    <property type="entry name" value="Nucleotide cyclase"/>
    <property type="match status" value="1"/>
</dbReference>
<dbReference type="SMART" id="SM00267">
    <property type="entry name" value="GGDEF"/>
    <property type="match status" value="1"/>
</dbReference>
<dbReference type="InterPro" id="IPR050469">
    <property type="entry name" value="Diguanylate_Cyclase"/>
</dbReference>
<evidence type="ECO:0000259" key="4">
    <source>
        <dbReference type="PROSITE" id="PS50887"/>
    </source>
</evidence>
<reference evidence="6 7" key="1">
    <citation type="submission" date="2019-07" db="EMBL/GenBank/DDBJ databases">
        <title>Genomic Encyclopedia of Type Strains, Phase IV (KMG-IV): sequencing the most valuable type-strain genomes for metagenomic binning, comparative biology and taxonomic classification.</title>
        <authorList>
            <person name="Goeker M."/>
        </authorList>
    </citation>
    <scope>NUCLEOTIDE SEQUENCE [LARGE SCALE GENOMIC DNA]</scope>
    <source>
        <strain evidence="6 7">SS015</strain>
    </source>
</reference>
<dbReference type="EC" id="2.7.7.65" evidence="1"/>
<dbReference type="RefSeq" id="WP_187426712.1">
    <property type="nucleotide sequence ID" value="NZ_VNIB01000006.1"/>
</dbReference>
<protein>
    <recommendedName>
        <fullName evidence="1">diguanylate cyclase</fullName>
        <ecNumber evidence="1">2.7.7.65</ecNumber>
    </recommendedName>
</protein>
<dbReference type="AlphaFoldDB" id="A0A5D3WJK6"/>
<dbReference type="Pfam" id="PF08668">
    <property type="entry name" value="HDOD"/>
    <property type="match status" value="1"/>
</dbReference>
<keyword evidence="7" id="KW-1185">Reference proteome</keyword>
<evidence type="ECO:0000256" key="1">
    <source>
        <dbReference type="ARBA" id="ARBA00012528"/>
    </source>
</evidence>
<dbReference type="GO" id="GO:0052621">
    <property type="term" value="F:diguanylate cyclase activity"/>
    <property type="evidence" value="ECO:0007669"/>
    <property type="project" value="UniProtKB-EC"/>
</dbReference>
<dbReference type="CDD" id="cd01949">
    <property type="entry name" value="GGDEF"/>
    <property type="match status" value="1"/>
</dbReference>
<feature type="domain" description="HDOD" evidence="5">
    <location>
        <begin position="13"/>
        <end position="207"/>
    </location>
</feature>
<dbReference type="Proteomes" id="UP000324159">
    <property type="component" value="Unassembled WGS sequence"/>
</dbReference>
<evidence type="ECO:0000256" key="2">
    <source>
        <dbReference type="ARBA" id="ARBA00034247"/>
    </source>
</evidence>
<dbReference type="InterPro" id="IPR043128">
    <property type="entry name" value="Rev_trsase/Diguanyl_cyclase"/>
</dbReference>
<feature type="domain" description="GGDEF" evidence="4">
    <location>
        <begin position="366"/>
        <end position="501"/>
    </location>
</feature>
<dbReference type="SUPFAM" id="SSF109604">
    <property type="entry name" value="HD-domain/PDEase-like"/>
    <property type="match status" value="1"/>
</dbReference>
<sequence length="511" mass="56873">MTIEGLISQRLRLPSPPAIAVKILEAVKQDNVSMGQLADIIASDPALTARLLKIANSSMYSLRYPVASIDKALTVLGVNVLKNIALSFVISEELRGCGEEGFDIDYFWRRAVTMAVAAELVAKFVGQPNDEAFVTGLVADIGILLLQRDDPVVYRELLDEHCRRDVPVSVVEKERFGFDHAELTATLLANWGLPDKVTVPVRFHHAPAEVQGKWQDTVEVVHLADQLSAIYHGSDMGRKVSELQALMTSRFGLSQPAVTMLVDSVAEKAREVFASFDLEPGEMMPYSQMLEEANEELREMNLSCEQLVMELKQARERSERLAGELRQTNTRLRELVLRDGLTGLYNHRYFQEMVDHEIERVRRYGGCFSLLMFDLDHFKAVNDRFGHPVGDLVLKNIAEATVAAVRASDIVARYGGEEFAVILPHADSAGLRVFAERLRRTIESLATEIGGEKIRVTVSLGGTVFEAGSSHLEKLTVIDTADRALYQSKALGRNRVTIFPLEGSRRNGTEH</sequence>
<dbReference type="Gene3D" id="1.10.3210.10">
    <property type="entry name" value="Hypothetical protein af1432"/>
    <property type="match status" value="1"/>
</dbReference>
<name>A0A5D3WJK6_9BACT</name>
<evidence type="ECO:0000313" key="7">
    <source>
        <dbReference type="Proteomes" id="UP000324159"/>
    </source>
</evidence>
<dbReference type="InterPro" id="IPR000160">
    <property type="entry name" value="GGDEF_dom"/>
</dbReference>
<keyword evidence="3" id="KW-0175">Coiled coil</keyword>